<dbReference type="RefSeq" id="WP_131449154.1">
    <property type="nucleotide sequence ID" value="NZ_SJZB01000053.1"/>
</dbReference>
<gene>
    <name evidence="1" type="ORF">EZJ19_15380</name>
</gene>
<sequence length="313" mass="32351">MRHSSALSNYPLPSGAFALGAAAGAPDWRRAKPALAILAAGAALVGLLAAVPHPAPEAADRAQLLDQARAGEPSAQLMLALAYRDGRYGLPVDHRAATGWLAHAAEAGDSYAAASLGDAYAAGDGVAADAGAARQWWTRAAEAGDRHAESRLGLALSAPGASAEERFAGLRWLEKASAAGDQDARRALGGDPAAPAEADADATGVWGHLARLFDQLNMDGQRADALLARARSGDSDAQYELALRYRNGAWGVDADPVQAVAWLRQAARHGNPVAMQDLSEAYRSGQLGLAPNPAKAAKWHNLASLEQNAPATL</sequence>
<keyword evidence="2" id="KW-1185">Reference proteome</keyword>
<name>A0A4R1B6I1_9PROT</name>
<dbReference type="Pfam" id="PF08238">
    <property type="entry name" value="Sel1"/>
    <property type="match status" value="5"/>
</dbReference>
<dbReference type="InterPro" id="IPR011990">
    <property type="entry name" value="TPR-like_helical_dom_sf"/>
</dbReference>
<dbReference type="PANTHER" id="PTHR43628:SF1">
    <property type="entry name" value="CHITIN SYNTHASE REGULATORY FACTOR 2-RELATED"/>
    <property type="match status" value="1"/>
</dbReference>
<organism evidence="1 2">
    <name type="scientific">Parasulfuritortus cantonensis</name>
    <dbReference type="NCBI Taxonomy" id="2528202"/>
    <lineage>
        <taxon>Bacteria</taxon>
        <taxon>Pseudomonadati</taxon>
        <taxon>Pseudomonadota</taxon>
        <taxon>Betaproteobacteria</taxon>
        <taxon>Nitrosomonadales</taxon>
        <taxon>Thiobacillaceae</taxon>
        <taxon>Parasulfuritortus</taxon>
    </lineage>
</organism>
<dbReference type="SUPFAM" id="SSF81901">
    <property type="entry name" value="HCP-like"/>
    <property type="match status" value="2"/>
</dbReference>
<dbReference type="OrthoDB" id="5365194at2"/>
<dbReference type="AlphaFoldDB" id="A0A4R1B6I1"/>
<dbReference type="InterPro" id="IPR006597">
    <property type="entry name" value="Sel1-like"/>
</dbReference>
<dbReference type="Proteomes" id="UP000295443">
    <property type="component" value="Unassembled WGS sequence"/>
</dbReference>
<dbReference type="PANTHER" id="PTHR43628">
    <property type="entry name" value="ACTIVATOR OF C KINASE PROTEIN 1-RELATED"/>
    <property type="match status" value="1"/>
</dbReference>
<reference evidence="1 2" key="1">
    <citation type="submission" date="2019-03" db="EMBL/GenBank/DDBJ databases">
        <title>Genome sequence of Thiobacillaceae bacterium LSR1, a sulfur-oxidizing bacterium isolated from freshwater sediment.</title>
        <authorList>
            <person name="Li S."/>
        </authorList>
    </citation>
    <scope>NUCLEOTIDE SEQUENCE [LARGE SCALE GENOMIC DNA]</scope>
    <source>
        <strain evidence="1 2">LSR1</strain>
    </source>
</reference>
<accession>A0A4R1B6I1</accession>
<dbReference type="Gene3D" id="1.25.40.10">
    <property type="entry name" value="Tetratricopeptide repeat domain"/>
    <property type="match status" value="2"/>
</dbReference>
<evidence type="ECO:0000313" key="1">
    <source>
        <dbReference type="EMBL" id="TCJ11535.1"/>
    </source>
</evidence>
<comment type="caution">
    <text evidence="1">The sequence shown here is derived from an EMBL/GenBank/DDBJ whole genome shotgun (WGS) entry which is preliminary data.</text>
</comment>
<protein>
    <submittedName>
        <fullName evidence="1">Sel1 repeat family protein</fullName>
    </submittedName>
</protein>
<proteinExistence type="predicted"/>
<evidence type="ECO:0000313" key="2">
    <source>
        <dbReference type="Proteomes" id="UP000295443"/>
    </source>
</evidence>
<dbReference type="InterPro" id="IPR052945">
    <property type="entry name" value="Mitotic_Regulator"/>
</dbReference>
<dbReference type="EMBL" id="SJZB01000053">
    <property type="protein sequence ID" value="TCJ11535.1"/>
    <property type="molecule type" value="Genomic_DNA"/>
</dbReference>
<dbReference type="SMART" id="SM00671">
    <property type="entry name" value="SEL1"/>
    <property type="match status" value="4"/>
</dbReference>